<feature type="domain" description="Protein FecR C-terminal" evidence="3">
    <location>
        <begin position="256"/>
        <end position="317"/>
    </location>
</feature>
<keyword evidence="1" id="KW-0812">Transmembrane</keyword>
<name>A0A5K7SFX3_9BACT</name>
<dbReference type="Gene3D" id="2.60.120.1440">
    <property type="match status" value="1"/>
</dbReference>
<sequence>MEKNDNKYWDLISGKLHGELDPDENTLLELELEDPQNRRLYAKGDQIYQGLKDAKQLHESDKTSSWNDIENAVVKKRFLPSSAAMLKYAAILVLAFVSGLYAHSLLTGDGNDVQYAEMEVMYGQTGHLFLFDGTEVWLNSGTKFKYPNKFNQNERNVFMEGEAYFKVAPNKHLPFKVKTGKLEVEVLGTSFNLSAYPSEPTQSVFLDEGKVQINDLVGHKIGDIIPGQIAVKTDGNSSIQVQNADSYFYTSWKDGKITFSSEKLSDIAKKMERWYNVEIRFSQESLKDYNFSGTILRAKPIDQTIMAMEQLAPIRFQYQVRPNEKNLITIMSK</sequence>
<dbReference type="InterPro" id="IPR006860">
    <property type="entry name" value="FecR"/>
</dbReference>
<feature type="transmembrane region" description="Helical" evidence="1">
    <location>
        <begin position="85"/>
        <end position="106"/>
    </location>
</feature>
<dbReference type="Pfam" id="PF04773">
    <property type="entry name" value="FecR"/>
    <property type="match status" value="1"/>
</dbReference>
<keyword evidence="1" id="KW-0472">Membrane</keyword>
<dbReference type="InterPro" id="IPR012373">
    <property type="entry name" value="Ferrdict_sens_TM"/>
</dbReference>
<evidence type="ECO:0000259" key="2">
    <source>
        <dbReference type="Pfam" id="PF04773"/>
    </source>
</evidence>
<dbReference type="EMBL" id="AP018694">
    <property type="protein sequence ID" value="BBE20337.1"/>
    <property type="molecule type" value="Genomic_DNA"/>
</dbReference>
<dbReference type="GO" id="GO:0016989">
    <property type="term" value="F:sigma factor antagonist activity"/>
    <property type="evidence" value="ECO:0007669"/>
    <property type="project" value="TreeGrafter"/>
</dbReference>
<proteinExistence type="predicted"/>
<evidence type="ECO:0000256" key="1">
    <source>
        <dbReference type="SAM" id="Phobius"/>
    </source>
</evidence>
<gene>
    <name evidence="4" type="ORF">AQPE_4528</name>
</gene>
<evidence type="ECO:0000259" key="3">
    <source>
        <dbReference type="Pfam" id="PF16344"/>
    </source>
</evidence>
<dbReference type="AlphaFoldDB" id="A0A5K7SFX3"/>
<accession>A0A5K7SFX3</accession>
<evidence type="ECO:0000313" key="4">
    <source>
        <dbReference type="EMBL" id="BBE20337.1"/>
    </source>
</evidence>
<dbReference type="KEGG" id="anf:AQPE_4528"/>
<dbReference type="PANTHER" id="PTHR30273">
    <property type="entry name" value="PERIPLASMIC SIGNAL SENSOR AND SIGMA FACTOR ACTIVATOR FECR-RELATED"/>
    <property type="match status" value="1"/>
</dbReference>
<dbReference type="Pfam" id="PF16344">
    <property type="entry name" value="FecR_C"/>
    <property type="match status" value="1"/>
</dbReference>
<reference evidence="4" key="1">
    <citation type="journal article" date="2020" name="Int. J. Syst. Evol. Microbiol.">
        <title>Aquipluma nitroreducens gen. nov. sp. nov., a novel facultatively anaerobic bacterium isolated from a freshwater lake.</title>
        <authorList>
            <person name="Watanabe M."/>
            <person name="Kojima H."/>
            <person name="Fukui M."/>
        </authorList>
    </citation>
    <scope>NUCLEOTIDE SEQUENCE</scope>
    <source>
        <strain evidence="4">MeG22</strain>
    </source>
</reference>
<organism evidence="4 5">
    <name type="scientific">Aquipluma nitroreducens</name>
    <dbReference type="NCBI Taxonomy" id="2010828"/>
    <lineage>
        <taxon>Bacteria</taxon>
        <taxon>Pseudomonadati</taxon>
        <taxon>Bacteroidota</taxon>
        <taxon>Bacteroidia</taxon>
        <taxon>Marinilabiliales</taxon>
        <taxon>Prolixibacteraceae</taxon>
        <taxon>Aquipluma</taxon>
    </lineage>
</organism>
<dbReference type="PANTHER" id="PTHR30273:SF2">
    <property type="entry name" value="PROTEIN FECR"/>
    <property type="match status" value="1"/>
</dbReference>
<dbReference type="Gene3D" id="3.55.50.30">
    <property type="match status" value="1"/>
</dbReference>
<feature type="domain" description="FecR protein" evidence="2">
    <location>
        <begin position="128"/>
        <end position="211"/>
    </location>
</feature>
<keyword evidence="5" id="KW-1185">Reference proteome</keyword>
<evidence type="ECO:0000313" key="5">
    <source>
        <dbReference type="Proteomes" id="UP001193389"/>
    </source>
</evidence>
<dbReference type="RefSeq" id="WP_318348496.1">
    <property type="nucleotide sequence ID" value="NZ_AP018694.1"/>
</dbReference>
<dbReference type="Proteomes" id="UP001193389">
    <property type="component" value="Chromosome"/>
</dbReference>
<protein>
    <submittedName>
        <fullName evidence="4">Anti-sigma factor</fullName>
    </submittedName>
</protein>
<dbReference type="PIRSF" id="PIRSF018266">
    <property type="entry name" value="FecR"/>
    <property type="match status" value="1"/>
</dbReference>
<keyword evidence="1" id="KW-1133">Transmembrane helix</keyword>
<dbReference type="InterPro" id="IPR032508">
    <property type="entry name" value="FecR_C"/>
</dbReference>